<dbReference type="GO" id="GO:0005783">
    <property type="term" value="C:endoplasmic reticulum"/>
    <property type="evidence" value="ECO:0007669"/>
    <property type="project" value="UniProtKB-SubCell"/>
</dbReference>
<dbReference type="Proteomes" id="UP000247498">
    <property type="component" value="Unassembled WGS sequence"/>
</dbReference>
<dbReference type="SUPFAM" id="SSF51735">
    <property type="entry name" value="NAD(P)-binding Rossmann-fold domains"/>
    <property type="match status" value="1"/>
</dbReference>
<keyword evidence="3" id="KW-1133">Transmembrane helix</keyword>
<dbReference type="InterPro" id="IPR051019">
    <property type="entry name" value="VLCFA-Steroid_DH"/>
</dbReference>
<dbReference type="PROSITE" id="PS00061">
    <property type="entry name" value="ADH_SHORT"/>
    <property type="match status" value="1"/>
</dbReference>
<reference evidence="4 5" key="1">
    <citation type="journal article" date="2018" name="Sci. Rep.">
        <title>Raphidocelis subcapitata (=Pseudokirchneriella subcapitata) provides an insight into genome evolution and environmental adaptations in the Sphaeropleales.</title>
        <authorList>
            <person name="Suzuki S."/>
            <person name="Yamaguchi H."/>
            <person name="Nakajima N."/>
            <person name="Kawachi M."/>
        </authorList>
    </citation>
    <scope>NUCLEOTIDE SEQUENCE [LARGE SCALE GENOMIC DNA]</scope>
    <source>
        <strain evidence="4 5">NIES-35</strain>
    </source>
</reference>
<dbReference type="Pfam" id="PF00106">
    <property type="entry name" value="adh_short"/>
    <property type="match status" value="1"/>
</dbReference>
<evidence type="ECO:0000256" key="2">
    <source>
        <dbReference type="ARBA" id="ARBA00023002"/>
    </source>
</evidence>
<dbReference type="InterPro" id="IPR020904">
    <property type="entry name" value="Sc_DH/Rdtase_CS"/>
</dbReference>
<keyword evidence="3" id="KW-0812">Transmembrane</keyword>
<comment type="caution">
    <text evidence="4">The sequence shown here is derived from an EMBL/GenBank/DDBJ whole genome shotgun (WGS) entry which is preliminary data.</text>
</comment>
<accession>A0A2V0P2E8</accession>
<evidence type="ECO:0000313" key="5">
    <source>
        <dbReference type="Proteomes" id="UP000247498"/>
    </source>
</evidence>
<keyword evidence="5" id="KW-1185">Reference proteome</keyword>
<dbReference type="Gene3D" id="3.40.50.720">
    <property type="entry name" value="NAD(P)-binding Rossmann-like Domain"/>
    <property type="match status" value="1"/>
</dbReference>
<dbReference type="PANTHER" id="PTHR43899:SF4">
    <property type="entry name" value="17 BETA-HYDROXYSTEROID DEHYDROGENASE TYPE 3"/>
    <property type="match status" value="1"/>
</dbReference>
<evidence type="ECO:0000256" key="3">
    <source>
        <dbReference type="SAM" id="Phobius"/>
    </source>
</evidence>
<dbReference type="InterPro" id="IPR002347">
    <property type="entry name" value="SDR_fam"/>
</dbReference>
<gene>
    <name evidence="4" type="ORF">Rsub_07319</name>
</gene>
<keyword evidence="2" id="KW-0560">Oxidoreductase</keyword>
<evidence type="ECO:0000256" key="1">
    <source>
        <dbReference type="ARBA" id="ARBA00004240"/>
    </source>
</evidence>
<sequence>MSLWGLLLKPLGWAGLLVGFASFGLYALLQTVCGVWFRTQNLKKRYNAQWALVTGSSSGIGKSIAKKLATQGLNVVLVALQDDLLDSTFEELSAAFPAVEFRKVGANLGQPGYMAAIASATADIDVQIVFANAGYILSGFFYTRTAEQIRANIECNALSAVHITHHFLKRMMDSNLKGCFVYTSSASAVLPSPFAVSYASTKAFLSMFAISLAPEVKWLGIDVLAVHPSPVASRFYDASAKIGMMEAFKKLAVGPDDLPDIIFASVGRTIWKDVGGVAWGFRLLEKTIDLNVLFTLAAPIMHLMPDFQQQLRAEQERARTAS</sequence>
<dbReference type="FunCoup" id="A0A2V0P2E8">
    <property type="interactions" value="1723"/>
</dbReference>
<dbReference type="GO" id="GO:0016491">
    <property type="term" value="F:oxidoreductase activity"/>
    <property type="evidence" value="ECO:0007669"/>
    <property type="project" value="UniProtKB-KW"/>
</dbReference>
<dbReference type="EMBL" id="BDRX01000047">
    <property type="protein sequence ID" value="GBF94051.1"/>
    <property type="molecule type" value="Genomic_DNA"/>
</dbReference>
<dbReference type="OrthoDB" id="5545019at2759"/>
<name>A0A2V0P2E8_9CHLO</name>
<proteinExistence type="predicted"/>
<dbReference type="AlphaFoldDB" id="A0A2V0P2E8"/>
<dbReference type="PRINTS" id="PR00081">
    <property type="entry name" value="GDHRDH"/>
</dbReference>
<comment type="subcellular location">
    <subcellularLocation>
        <location evidence="1">Endoplasmic reticulum</location>
    </subcellularLocation>
</comment>
<protein>
    <submittedName>
        <fullName evidence="4">Testosterone 17-beta-dehydrogenase</fullName>
    </submittedName>
</protein>
<dbReference type="PANTHER" id="PTHR43899">
    <property type="entry name" value="RH59310P"/>
    <property type="match status" value="1"/>
</dbReference>
<feature type="transmembrane region" description="Helical" evidence="3">
    <location>
        <begin position="12"/>
        <end position="37"/>
    </location>
</feature>
<evidence type="ECO:0000313" key="4">
    <source>
        <dbReference type="EMBL" id="GBF94051.1"/>
    </source>
</evidence>
<dbReference type="InterPro" id="IPR036291">
    <property type="entry name" value="NAD(P)-bd_dom_sf"/>
</dbReference>
<dbReference type="STRING" id="307507.A0A2V0P2E8"/>
<organism evidence="4 5">
    <name type="scientific">Raphidocelis subcapitata</name>
    <dbReference type="NCBI Taxonomy" id="307507"/>
    <lineage>
        <taxon>Eukaryota</taxon>
        <taxon>Viridiplantae</taxon>
        <taxon>Chlorophyta</taxon>
        <taxon>core chlorophytes</taxon>
        <taxon>Chlorophyceae</taxon>
        <taxon>CS clade</taxon>
        <taxon>Sphaeropleales</taxon>
        <taxon>Selenastraceae</taxon>
        <taxon>Raphidocelis</taxon>
    </lineage>
</organism>
<dbReference type="InParanoid" id="A0A2V0P2E8"/>
<keyword evidence="3" id="KW-0472">Membrane</keyword>